<dbReference type="InterPro" id="IPR012823">
    <property type="entry name" value="Flagell_FliJ"/>
</dbReference>
<dbReference type="GO" id="GO:0005886">
    <property type="term" value="C:plasma membrane"/>
    <property type="evidence" value="ECO:0007669"/>
    <property type="project" value="UniProtKB-SubCell"/>
</dbReference>
<accession>L0GV13</accession>
<name>L0GV13_9GAMM</name>
<keyword evidence="8" id="KW-0653">Protein transport</keyword>
<dbReference type="GO" id="GO:0015031">
    <property type="term" value="P:protein transport"/>
    <property type="evidence" value="ECO:0007669"/>
    <property type="project" value="UniProtKB-KW"/>
</dbReference>
<keyword evidence="4" id="KW-0813">Transport</keyword>
<evidence type="ECO:0000256" key="3">
    <source>
        <dbReference type="ARBA" id="ARBA00020392"/>
    </source>
</evidence>
<evidence type="ECO:0000256" key="10">
    <source>
        <dbReference type="ARBA" id="ARBA00023225"/>
    </source>
</evidence>
<dbReference type="Gene3D" id="1.10.287.1700">
    <property type="match status" value="1"/>
</dbReference>
<evidence type="ECO:0000313" key="12">
    <source>
        <dbReference type="Proteomes" id="UP000010816"/>
    </source>
</evidence>
<sequence>MSRKQRIETVKRIMDERRQDASRALAHRRRLLDEARQRMAELVGYRDEYASKMAESASGFGVQLQDSWRFMARLNSAIDEHRTRIEQHSLAVEQSLRRWCETQSDVAVIDKVIERLGTMERRVQERGEQRLLDESARVRLLSRFGEEA</sequence>
<gene>
    <name evidence="11" type="ORF">Thimo_0274</name>
</gene>
<comment type="subcellular location">
    <subcellularLocation>
        <location evidence="1">Cell membrane</location>
        <topology evidence="1">Peripheral membrane protein</topology>
        <orientation evidence="1">Cytoplasmic side</orientation>
    </subcellularLocation>
</comment>
<dbReference type="HOGENOM" id="CLU_119965_1_0_6"/>
<dbReference type="STRING" id="765912.Thimo_0274"/>
<keyword evidence="10" id="KW-1006">Bacterial flagellum protein export</keyword>
<keyword evidence="9" id="KW-0472">Membrane</keyword>
<dbReference type="AlphaFoldDB" id="L0GV13"/>
<dbReference type="NCBIfam" id="TIGR02473">
    <property type="entry name" value="flagell_FliJ"/>
    <property type="match status" value="1"/>
</dbReference>
<dbReference type="GO" id="GO:0071973">
    <property type="term" value="P:bacterial-type flagellum-dependent cell motility"/>
    <property type="evidence" value="ECO:0007669"/>
    <property type="project" value="InterPro"/>
</dbReference>
<evidence type="ECO:0000256" key="8">
    <source>
        <dbReference type="ARBA" id="ARBA00022927"/>
    </source>
</evidence>
<dbReference type="GO" id="GO:0006935">
    <property type="term" value="P:chemotaxis"/>
    <property type="evidence" value="ECO:0007669"/>
    <property type="project" value="UniProtKB-KW"/>
</dbReference>
<dbReference type="PANTHER" id="PTHR38786:SF1">
    <property type="entry name" value="FLAGELLAR FLIJ PROTEIN"/>
    <property type="match status" value="1"/>
</dbReference>
<dbReference type="eggNOG" id="COG2882">
    <property type="taxonomic scope" value="Bacteria"/>
</dbReference>
<protein>
    <recommendedName>
        <fullName evidence="3">Flagellar FliJ protein</fullName>
    </recommendedName>
</protein>
<evidence type="ECO:0000256" key="7">
    <source>
        <dbReference type="ARBA" id="ARBA00022795"/>
    </source>
</evidence>
<reference evidence="11 12" key="1">
    <citation type="submission" date="2011-09" db="EMBL/GenBank/DDBJ databases">
        <title>Complete sequence of chromosome of Thioflavicoccus mobilis 8321.</title>
        <authorList>
            <consortium name="US DOE Joint Genome Institute"/>
            <person name="Lucas S."/>
            <person name="Han J."/>
            <person name="Lapidus A."/>
            <person name="Cheng J.-F."/>
            <person name="Goodwin L."/>
            <person name="Pitluck S."/>
            <person name="Peters L."/>
            <person name="Ovchinnikova G."/>
            <person name="Lu M."/>
            <person name="Detter J.C."/>
            <person name="Han C."/>
            <person name="Tapia R."/>
            <person name="Land M."/>
            <person name="Hauser L."/>
            <person name="Kyrpides N."/>
            <person name="Ivanova N."/>
            <person name="Pagani I."/>
            <person name="Vogl K."/>
            <person name="Liu Z."/>
            <person name="Imhoff J."/>
            <person name="Thiel V."/>
            <person name="Frigaard N.-U."/>
            <person name="Bryant D."/>
            <person name="Woyke T."/>
        </authorList>
    </citation>
    <scope>NUCLEOTIDE SEQUENCE [LARGE SCALE GENOMIC DNA]</scope>
    <source>
        <strain evidence="11 12">8321</strain>
    </source>
</reference>
<dbReference type="RefSeq" id="WP_015279294.1">
    <property type="nucleotide sequence ID" value="NC_019940.1"/>
</dbReference>
<keyword evidence="11" id="KW-0969">Cilium</keyword>
<dbReference type="KEGG" id="tmb:Thimo_0274"/>
<dbReference type="EMBL" id="CP003051">
    <property type="protein sequence ID" value="AGA89144.1"/>
    <property type="molecule type" value="Genomic_DNA"/>
</dbReference>
<evidence type="ECO:0000256" key="1">
    <source>
        <dbReference type="ARBA" id="ARBA00004413"/>
    </source>
</evidence>
<dbReference type="GO" id="GO:0009288">
    <property type="term" value="C:bacterial-type flagellum"/>
    <property type="evidence" value="ECO:0007669"/>
    <property type="project" value="InterPro"/>
</dbReference>
<dbReference type="InterPro" id="IPR052570">
    <property type="entry name" value="FliJ"/>
</dbReference>
<proteinExistence type="inferred from homology"/>
<evidence type="ECO:0000256" key="6">
    <source>
        <dbReference type="ARBA" id="ARBA00022500"/>
    </source>
</evidence>
<keyword evidence="12" id="KW-1185">Reference proteome</keyword>
<evidence type="ECO:0000256" key="9">
    <source>
        <dbReference type="ARBA" id="ARBA00023136"/>
    </source>
</evidence>
<evidence type="ECO:0000256" key="5">
    <source>
        <dbReference type="ARBA" id="ARBA00022475"/>
    </source>
</evidence>
<keyword evidence="11" id="KW-0966">Cell projection</keyword>
<evidence type="ECO:0000256" key="4">
    <source>
        <dbReference type="ARBA" id="ARBA00022448"/>
    </source>
</evidence>
<dbReference type="Pfam" id="PF02050">
    <property type="entry name" value="FliJ"/>
    <property type="match status" value="1"/>
</dbReference>
<dbReference type="GO" id="GO:0044781">
    <property type="term" value="P:bacterial-type flagellum organization"/>
    <property type="evidence" value="ECO:0007669"/>
    <property type="project" value="UniProtKB-KW"/>
</dbReference>
<keyword evidence="7" id="KW-1005">Bacterial flagellum biogenesis</keyword>
<keyword evidence="11" id="KW-0282">Flagellum</keyword>
<evidence type="ECO:0000313" key="11">
    <source>
        <dbReference type="EMBL" id="AGA89144.1"/>
    </source>
</evidence>
<organism evidence="11 12">
    <name type="scientific">Thioflavicoccus mobilis 8321</name>
    <dbReference type="NCBI Taxonomy" id="765912"/>
    <lineage>
        <taxon>Bacteria</taxon>
        <taxon>Pseudomonadati</taxon>
        <taxon>Pseudomonadota</taxon>
        <taxon>Gammaproteobacteria</taxon>
        <taxon>Chromatiales</taxon>
        <taxon>Chromatiaceae</taxon>
        <taxon>Thioflavicoccus</taxon>
    </lineage>
</organism>
<keyword evidence="5" id="KW-1003">Cell membrane</keyword>
<evidence type="ECO:0000256" key="2">
    <source>
        <dbReference type="ARBA" id="ARBA00010004"/>
    </source>
</evidence>
<dbReference type="PANTHER" id="PTHR38786">
    <property type="entry name" value="FLAGELLAR FLIJ PROTEIN"/>
    <property type="match status" value="1"/>
</dbReference>
<dbReference type="Proteomes" id="UP000010816">
    <property type="component" value="Chromosome"/>
</dbReference>
<comment type="similarity">
    <text evidence="2">Belongs to the FliJ family.</text>
</comment>
<dbReference type="InterPro" id="IPR053716">
    <property type="entry name" value="Flag_assembly_chemotaxis_eff"/>
</dbReference>
<keyword evidence="6" id="KW-0145">Chemotaxis</keyword>